<evidence type="ECO:0000313" key="1">
    <source>
        <dbReference type="EMBL" id="MDA5094677.1"/>
    </source>
</evidence>
<name>A0ABT4W2D5_9RHOB</name>
<proteinExistence type="predicted"/>
<gene>
    <name evidence="1" type="ORF">O2N63_11330</name>
</gene>
<accession>A0ABT4W2D5</accession>
<comment type="caution">
    <text evidence="1">The sequence shown here is derived from an EMBL/GenBank/DDBJ whole genome shotgun (WGS) entry which is preliminary data.</text>
</comment>
<sequence>MTSSEKVVVTDAALELLEELRAEHGDVLFKISAGCCDGTGPMCYRTSDIIIGANEVKLGDADGAGIWASPSIADIWKNSQLILDAGPGTGAGFSLDNGRTTHFLTRARILSDNQR</sequence>
<reference evidence="1 2" key="1">
    <citation type="submission" date="2023-01" db="EMBL/GenBank/DDBJ databases">
        <authorList>
            <person name="Yoon J.-W."/>
        </authorList>
    </citation>
    <scope>NUCLEOTIDE SEQUENCE [LARGE SCALE GENOMIC DNA]</scope>
    <source>
        <strain evidence="1 2">KMU-50</strain>
    </source>
</reference>
<dbReference type="PIRSF" id="PIRSF009151">
    <property type="entry name" value="DUF779"/>
    <property type="match status" value="1"/>
</dbReference>
<keyword evidence="2" id="KW-1185">Reference proteome</keyword>
<protein>
    <submittedName>
        <fullName evidence="1">DUF779 domain-containing protein</fullName>
    </submittedName>
</protein>
<evidence type="ECO:0000313" key="2">
    <source>
        <dbReference type="Proteomes" id="UP001528040"/>
    </source>
</evidence>
<organism evidence="1 2">
    <name type="scientific">Aliiroseovarius salicola</name>
    <dbReference type="NCBI Taxonomy" id="3009082"/>
    <lineage>
        <taxon>Bacteria</taxon>
        <taxon>Pseudomonadati</taxon>
        <taxon>Pseudomonadota</taxon>
        <taxon>Alphaproteobacteria</taxon>
        <taxon>Rhodobacterales</taxon>
        <taxon>Paracoccaceae</taxon>
        <taxon>Aliiroseovarius</taxon>
    </lineage>
</organism>
<dbReference type="Pfam" id="PF05610">
    <property type="entry name" value="DUF779"/>
    <property type="match status" value="1"/>
</dbReference>
<dbReference type="InterPro" id="IPR008497">
    <property type="entry name" value="DUF779"/>
</dbReference>
<dbReference type="EMBL" id="JAQIIO010000005">
    <property type="protein sequence ID" value="MDA5094677.1"/>
    <property type="molecule type" value="Genomic_DNA"/>
</dbReference>
<dbReference type="RefSeq" id="WP_271054382.1">
    <property type="nucleotide sequence ID" value="NZ_JAQIIO010000005.1"/>
</dbReference>
<dbReference type="Proteomes" id="UP001528040">
    <property type="component" value="Unassembled WGS sequence"/>
</dbReference>